<dbReference type="Proteomes" id="UP001203665">
    <property type="component" value="Unassembled WGS sequence"/>
</dbReference>
<dbReference type="EMBL" id="JAMQJY010000004">
    <property type="protein sequence ID" value="MCM2677543.1"/>
    <property type="molecule type" value="Genomic_DNA"/>
</dbReference>
<comment type="caution">
    <text evidence="1">The sequence shown here is derived from an EMBL/GenBank/DDBJ whole genome shotgun (WGS) entry which is preliminary data.</text>
</comment>
<evidence type="ECO:0000313" key="2">
    <source>
        <dbReference type="Proteomes" id="UP001203665"/>
    </source>
</evidence>
<accession>A0ABT0XNQ7</accession>
<dbReference type="RefSeq" id="WP_251611344.1">
    <property type="nucleotide sequence ID" value="NZ_JAMQJY010000004.1"/>
</dbReference>
<protein>
    <submittedName>
        <fullName evidence="1">Uncharacterized protein</fullName>
    </submittedName>
</protein>
<organism evidence="1 2">
    <name type="scientific">Alkalicoccobacillus plakortidis</name>
    <dbReference type="NCBI Taxonomy" id="444060"/>
    <lineage>
        <taxon>Bacteria</taxon>
        <taxon>Bacillati</taxon>
        <taxon>Bacillota</taxon>
        <taxon>Bacilli</taxon>
        <taxon>Bacillales</taxon>
        <taxon>Bacillaceae</taxon>
        <taxon>Alkalicoccobacillus</taxon>
    </lineage>
</organism>
<name>A0ABT0XNQ7_9BACI</name>
<proteinExistence type="predicted"/>
<keyword evidence="2" id="KW-1185">Reference proteome</keyword>
<sequence>MTIPEGQKDQLLDQMLESIQSVTNNRDRFFEEFTDVKIPSIYTYEPPKHHDEYYPEIGYSYHAPKTDHFFLNDRYGSYYGYRFTFYGRYDTEIEMPIPKLEIRSARIEDESFSENQINNQEPDGYMGYEDKFAYAVSDLMLDDTVDTGIFTTAKKVLFDGYNVYWFVTEVDGFIYSINFNIAEDAPGEILDTFLNDVVATFELKEG</sequence>
<gene>
    <name evidence="1" type="ORF">NDM98_20220</name>
</gene>
<reference evidence="1" key="1">
    <citation type="submission" date="2022-06" db="EMBL/GenBank/DDBJ databases">
        <title>Alkalicoccobacillus porphyridii sp. nov., isolated from a marine red alga, Porphyridium purpureum and reclassification of Shouchella plakortidis and Shouchella gibsonii as Alkalicoccobacillus plakortidis comb. nov. and Alkalicoccobacillus gibsonii comb. nov.</title>
        <authorList>
            <person name="Kim K.H."/>
            <person name="Lee J.K."/>
            <person name="Han D.M."/>
            <person name="Baek J.H."/>
            <person name="Jeon C.O."/>
        </authorList>
    </citation>
    <scope>NUCLEOTIDE SEQUENCE</scope>
    <source>
        <strain evidence="1">DSM 19153</strain>
    </source>
</reference>
<evidence type="ECO:0000313" key="1">
    <source>
        <dbReference type="EMBL" id="MCM2677543.1"/>
    </source>
</evidence>